<accession>A0A6P5Q423</accession>
<keyword evidence="7" id="KW-1015">Disulfide bond</keyword>
<comment type="similarity">
    <text evidence="8">Belongs to the sulfotransferase 1 family.</text>
</comment>
<organism evidence="11 12">
    <name type="scientific">Mus caroli</name>
    <name type="common">Ryukyu mouse</name>
    <name type="synonym">Ricefield mouse</name>
    <dbReference type="NCBI Taxonomy" id="10089"/>
    <lineage>
        <taxon>Eukaryota</taxon>
        <taxon>Metazoa</taxon>
        <taxon>Chordata</taxon>
        <taxon>Craniata</taxon>
        <taxon>Vertebrata</taxon>
        <taxon>Euteleostomi</taxon>
        <taxon>Mammalia</taxon>
        <taxon>Eutheria</taxon>
        <taxon>Euarchontoglires</taxon>
        <taxon>Glires</taxon>
        <taxon>Rodentia</taxon>
        <taxon>Myomorpha</taxon>
        <taxon>Muroidea</taxon>
        <taxon>Muridae</taxon>
        <taxon>Murinae</taxon>
        <taxon>Mus</taxon>
        <taxon>Mus</taxon>
    </lineage>
</organism>
<feature type="binding site" evidence="6">
    <location>
        <position position="289"/>
    </location>
    <ligand>
        <name>3'-phosphoadenylyl sulfate</name>
        <dbReference type="ChEBI" id="CHEBI:58339"/>
    </ligand>
</feature>
<keyword evidence="11" id="KW-1185">Reference proteome</keyword>
<dbReference type="GO" id="GO:0015012">
    <property type="term" value="P:heparan sulfate proteoglycan biosynthetic process"/>
    <property type="evidence" value="ECO:0007669"/>
    <property type="project" value="Ensembl"/>
</dbReference>
<feature type="region of interest" description="Disordered" evidence="9">
    <location>
        <begin position="68"/>
        <end position="146"/>
    </location>
</feature>
<name>A0A6P5Q423_MUSCR</name>
<reference evidence="12" key="1">
    <citation type="submission" date="2025-08" db="UniProtKB">
        <authorList>
            <consortium name="RefSeq"/>
        </authorList>
    </citation>
    <scope>IDENTIFICATION</scope>
</reference>
<evidence type="ECO:0000256" key="7">
    <source>
        <dbReference type="PIRSR" id="PIRSR637359-3"/>
    </source>
</evidence>
<feature type="compositionally biased region" description="Pro residues" evidence="9">
    <location>
        <begin position="1"/>
        <end position="23"/>
    </location>
</feature>
<keyword evidence="3" id="KW-0333">Golgi apparatus</keyword>
<keyword evidence="4" id="KW-0325">Glycoprotein</keyword>
<evidence type="ECO:0000256" key="1">
    <source>
        <dbReference type="ARBA" id="ARBA00004555"/>
    </source>
</evidence>
<dbReference type="InterPro" id="IPR000863">
    <property type="entry name" value="Sulfotransferase_dom"/>
</dbReference>
<evidence type="ECO:0000313" key="11">
    <source>
        <dbReference type="Proteomes" id="UP000515126"/>
    </source>
</evidence>
<evidence type="ECO:0000259" key="10">
    <source>
        <dbReference type="Pfam" id="PF00685"/>
    </source>
</evidence>
<feature type="region of interest" description="Disordered" evidence="9">
    <location>
        <begin position="1"/>
        <end position="29"/>
    </location>
</feature>
<evidence type="ECO:0000313" key="12">
    <source>
        <dbReference type="RefSeq" id="XP_021024473.1"/>
    </source>
</evidence>
<dbReference type="AlphaFoldDB" id="A0A6P5Q423"/>
<dbReference type="GeneID" id="110299180"/>
<dbReference type="CTD" id="9951"/>
<dbReference type="FunFam" id="3.40.50.300:FF:002590">
    <property type="entry name" value="Sulfotransferase"/>
    <property type="match status" value="1"/>
</dbReference>
<feature type="binding site" evidence="6">
    <location>
        <begin position="406"/>
        <end position="410"/>
    </location>
    <ligand>
        <name>3'-phosphoadenylyl sulfate</name>
        <dbReference type="ChEBI" id="CHEBI:58339"/>
    </ligand>
</feature>
<dbReference type="SUPFAM" id="SSF101447">
    <property type="entry name" value="Formin homology 2 domain (FH2 domain)"/>
    <property type="match status" value="1"/>
</dbReference>
<dbReference type="InterPro" id="IPR027417">
    <property type="entry name" value="P-loop_NTPase"/>
</dbReference>
<dbReference type="PANTHER" id="PTHR10605">
    <property type="entry name" value="HEPARAN SULFATE SULFOTRANSFERASE"/>
    <property type="match status" value="1"/>
</dbReference>
<dbReference type="GO" id="GO:0008467">
    <property type="term" value="F:[heparan sulfate]-glucosamine 3-sulfotransferase activity"/>
    <property type="evidence" value="ECO:0007669"/>
    <property type="project" value="TreeGrafter"/>
</dbReference>
<feature type="domain" description="Sulfotransferase" evidence="10">
    <location>
        <begin position="191"/>
        <end position="426"/>
    </location>
</feature>
<dbReference type="Gene3D" id="3.40.50.300">
    <property type="entry name" value="P-loop containing nucleotide triphosphate hydrolases"/>
    <property type="match status" value="1"/>
</dbReference>
<dbReference type="GO" id="GO:0005794">
    <property type="term" value="C:Golgi apparatus"/>
    <property type="evidence" value="ECO:0007669"/>
    <property type="project" value="UniProtKB-SubCell"/>
</dbReference>
<feature type="binding site" evidence="6">
    <location>
        <begin position="200"/>
        <end position="204"/>
    </location>
    <ligand>
        <name>3'-phosphoadenylyl sulfate</name>
        <dbReference type="ChEBI" id="CHEBI:58339"/>
    </ligand>
</feature>
<feature type="disulfide bond" evidence="7">
    <location>
        <begin position="389"/>
        <end position="401"/>
    </location>
</feature>
<dbReference type="EC" id="2.8.2.-" evidence="8"/>
<evidence type="ECO:0000256" key="6">
    <source>
        <dbReference type="PIRSR" id="PIRSR637359-2"/>
    </source>
</evidence>
<comment type="subcellular location">
    <subcellularLocation>
        <location evidence="1">Golgi apparatus</location>
    </subcellularLocation>
</comment>
<protein>
    <recommendedName>
        <fullName evidence="8">Sulfotransferase</fullName>
        <ecNumber evidence="8">2.8.2.-</ecNumber>
    </recommendedName>
</protein>
<dbReference type="FunFam" id="3.40.50.300:FF:001224">
    <property type="entry name" value="Sulfotransferase"/>
    <property type="match status" value="1"/>
</dbReference>
<evidence type="ECO:0000256" key="8">
    <source>
        <dbReference type="RuleBase" id="RU361155"/>
    </source>
</evidence>
<sequence length="449" mass="49197">MARWPAPPPPPPPPPPLAAPPLLPGASTKGPPARKLLFMCTLSLSVTYLCYSLLGGSGSLQFPLALQEPPGSAAEPPPSLLSPSLPPPRVRPGASSPPPDNASRGPPPEPPERFTTPAADGWGLASGGGARDSWPRSPPAPGDAVTEQDALLGRGAQEPGAAEELEGRRAANGSAERGPASTPDYGEKKLPQALIIGVKKGGTRALLEAIRVHPDVRAVGVEPHFFDRNYEKGLEWYRNVMPKTLDGQITMEKTPSYFVTNEAPKRIHSMAKDIKLIVVVRNPVTRAISDYTQTLSKKPEIPTFEVLAFKNRTLGLIDASWSAIRIGIYALHLENWLQYFPLSQILFVSGERLIVDPAGEMAKVQDFLGLKRVVTEKHFYFNKTKGFPCLKKPEDSSAPRCLGKSKGRTHPRIDPDVIHRLRKFYKPFNMMFYQMTGQDFQWEQEEGDK</sequence>
<evidence type="ECO:0000256" key="4">
    <source>
        <dbReference type="ARBA" id="ARBA00023180"/>
    </source>
</evidence>
<feature type="active site" description="For sulfotransferase activity" evidence="5">
    <location>
        <position position="200"/>
    </location>
</feature>
<keyword evidence="2 8" id="KW-0808">Transferase</keyword>
<dbReference type="Pfam" id="PF00685">
    <property type="entry name" value="Sulfotransfer_1"/>
    <property type="match status" value="1"/>
</dbReference>
<evidence type="ECO:0000256" key="2">
    <source>
        <dbReference type="ARBA" id="ARBA00022679"/>
    </source>
</evidence>
<evidence type="ECO:0000256" key="9">
    <source>
        <dbReference type="SAM" id="MobiDB-lite"/>
    </source>
</evidence>
<gene>
    <name evidence="12" type="primary">Hs3st4</name>
</gene>
<dbReference type="InterPro" id="IPR037359">
    <property type="entry name" value="NST/OST"/>
</dbReference>
<feature type="region of interest" description="Disordered" evidence="9">
    <location>
        <begin position="159"/>
        <end position="187"/>
    </location>
</feature>
<dbReference type="KEGG" id="mcal:110299180"/>
<feature type="compositionally biased region" description="Pro residues" evidence="9">
    <location>
        <begin position="75"/>
        <end position="109"/>
    </location>
</feature>
<proteinExistence type="inferred from homology"/>
<dbReference type="RefSeq" id="XP_021024473.1">
    <property type="nucleotide sequence ID" value="XM_021168814.2"/>
</dbReference>
<dbReference type="SUPFAM" id="SSF52540">
    <property type="entry name" value="P-loop containing nucleoside triphosphate hydrolases"/>
    <property type="match status" value="1"/>
</dbReference>
<evidence type="ECO:0000256" key="3">
    <source>
        <dbReference type="ARBA" id="ARBA00023034"/>
    </source>
</evidence>
<feature type="binding site" evidence="6">
    <location>
        <position position="281"/>
    </location>
    <ligand>
        <name>3'-phosphoadenylyl sulfate</name>
        <dbReference type="ChEBI" id="CHEBI:58339"/>
    </ligand>
</feature>
<dbReference type="PANTHER" id="PTHR10605:SF11">
    <property type="entry name" value="HEPARAN SULFATE GLUCOSAMINE 3-O-SULFOTRANSFERASE 4"/>
    <property type="match status" value="1"/>
</dbReference>
<evidence type="ECO:0000256" key="5">
    <source>
        <dbReference type="PIRSR" id="PIRSR637359-1"/>
    </source>
</evidence>
<dbReference type="Proteomes" id="UP000515126">
    <property type="component" value="Chromosome 7"/>
</dbReference>